<protein>
    <submittedName>
        <fullName evidence="2">Uncharacterized protein</fullName>
    </submittedName>
</protein>
<accession>A0A4Y2URX8</accession>
<evidence type="ECO:0000313" key="2">
    <source>
        <dbReference type="EMBL" id="GBO15658.1"/>
    </source>
</evidence>
<dbReference type="AlphaFoldDB" id="A0A4Y2URX8"/>
<dbReference type="Proteomes" id="UP000499080">
    <property type="component" value="Unassembled WGS sequence"/>
</dbReference>
<keyword evidence="3" id="KW-1185">Reference proteome</keyword>
<name>A0A4Y2URX8_ARAVE</name>
<comment type="caution">
    <text evidence="2">The sequence shown here is derived from an EMBL/GenBank/DDBJ whole genome shotgun (WGS) entry which is preliminary data.</text>
</comment>
<gene>
    <name evidence="2" type="ORF">AVEN_173520_1</name>
    <name evidence="1" type="ORF">AVEN_25903_1</name>
</gene>
<organism evidence="2 3">
    <name type="scientific">Araneus ventricosus</name>
    <name type="common">Orbweaver spider</name>
    <name type="synonym">Epeira ventricosa</name>
    <dbReference type="NCBI Taxonomy" id="182803"/>
    <lineage>
        <taxon>Eukaryota</taxon>
        <taxon>Metazoa</taxon>
        <taxon>Ecdysozoa</taxon>
        <taxon>Arthropoda</taxon>
        <taxon>Chelicerata</taxon>
        <taxon>Arachnida</taxon>
        <taxon>Araneae</taxon>
        <taxon>Araneomorphae</taxon>
        <taxon>Entelegynae</taxon>
        <taxon>Araneoidea</taxon>
        <taxon>Araneidae</taxon>
        <taxon>Araneus</taxon>
    </lineage>
</organism>
<proteinExistence type="predicted"/>
<sequence>SLHPGMWTAEIHCASEVARMTRPNRGWILPRRRS</sequence>
<evidence type="ECO:0000313" key="1">
    <source>
        <dbReference type="EMBL" id="GBO15648.1"/>
    </source>
</evidence>
<feature type="non-terminal residue" evidence="2">
    <location>
        <position position="1"/>
    </location>
</feature>
<dbReference type="EMBL" id="BGPR01039645">
    <property type="protein sequence ID" value="GBO15648.1"/>
    <property type="molecule type" value="Genomic_DNA"/>
</dbReference>
<evidence type="ECO:0000313" key="3">
    <source>
        <dbReference type="Proteomes" id="UP000499080"/>
    </source>
</evidence>
<dbReference type="EMBL" id="BGPR01039656">
    <property type="protein sequence ID" value="GBO15658.1"/>
    <property type="molecule type" value="Genomic_DNA"/>
</dbReference>
<reference evidence="2 3" key="1">
    <citation type="journal article" date="2019" name="Sci. Rep.">
        <title>Orb-weaving spider Araneus ventricosus genome elucidates the spidroin gene catalogue.</title>
        <authorList>
            <person name="Kono N."/>
            <person name="Nakamura H."/>
            <person name="Ohtoshi R."/>
            <person name="Moran D.A.P."/>
            <person name="Shinohara A."/>
            <person name="Yoshida Y."/>
            <person name="Fujiwara M."/>
            <person name="Mori M."/>
            <person name="Tomita M."/>
            <person name="Arakawa K."/>
        </authorList>
    </citation>
    <scope>NUCLEOTIDE SEQUENCE [LARGE SCALE GENOMIC DNA]</scope>
</reference>